<dbReference type="PANTHER" id="PTHR21325:SF52">
    <property type="entry name" value="PHOSPHOLIPASE B1, MEMBRANE-ASSOCIATED"/>
    <property type="match status" value="1"/>
</dbReference>
<dbReference type="Pfam" id="PF00657">
    <property type="entry name" value="Lipase_GDSL"/>
    <property type="match status" value="3"/>
</dbReference>
<comment type="catalytic activity">
    <reaction evidence="39">
        <text>1-hexadecanoyl-sn-glycero-3-phosphocholine + H2O = sn-glycerol 3-phosphocholine + hexadecanoate + H(+)</text>
        <dbReference type="Rhea" id="RHEA:40435"/>
        <dbReference type="ChEBI" id="CHEBI:7896"/>
        <dbReference type="ChEBI" id="CHEBI:15377"/>
        <dbReference type="ChEBI" id="CHEBI:15378"/>
        <dbReference type="ChEBI" id="CHEBI:16870"/>
        <dbReference type="ChEBI" id="CHEBI:72998"/>
    </reaction>
    <physiologicalReaction direction="left-to-right" evidence="39">
        <dbReference type="Rhea" id="RHEA:40436"/>
    </physiologicalReaction>
</comment>
<dbReference type="GO" id="GO:0050253">
    <property type="term" value="F:retinyl-palmitate esterase activity"/>
    <property type="evidence" value="ECO:0007669"/>
    <property type="project" value="TreeGrafter"/>
</dbReference>
<comment type="subcellular location">
    <subcellularLocation>
        <location evidence="1">Apical cell membrane</location>
        <topology evidence="1">Single-pass type I membrane protein</topology>
    </subcellularLocation>
</comment>
<evidence type="ECO:0000256" key="19">
    <source>
        <dbReference type="ARBA" id="ARBA00023422"/>
    </source>
</evidence>
<evidence type="ECO:0000256" key="2">
    <source>
        <dbReference type="ARBA" id="ARBA00009979"/>
    </source>
</evidence>
<keyword evidence="8 47" id="KW-0812">Transmembrane</keyword>
<evidence type="ECO:0000256" key="7">
    <source>
        <dbReference type="ARBA" id="ARBA00022475"/>
    </source>
</evidence>
<evidence type="ECO:0000256" key="38">
    <source>
        <dbReference type="ARBA" id="ARBA00048613"/>
    </source>
</evidence>
<evidence type="ECO:0000313" key="49">
    <source>
        <dbReference type="Proteomes" id="UP000694892"/>
    </source>
</evidence>
<dbReference type="GO" id="GO:0004623">
    <property type="term" value="F:phospholipase A2 activity"/>
    <property type="evidence" value="ECO:0007669"/>
    <property type="project" value="UniProtKB-EC"/>
</dbReference>
<comment type="catalytic activity">
    <reaction evidence="33">
        <text>1,2-dihexadecanoyl-sn-glycero-3-phosphocholine + H2O = 1-hexadecanoyl-sn-glycero-3-phosphocholine + hexadecanoate + H(+)</text>
        <dbReference type="Rhea" id="RHEA:41223"/>
        <dbReference type="ChEBI" id="CHEBI:7896"/>
        <dbReference type="ChEBI" id="CHEBI:15377"/>
        <dbReference type="ChEBI" id="CHEBI:15378"/>
        <dbReference type="ChEBI" id="CHEBI:72998"/>
        <dbReference type="ChEBI" id="CHEBI:72999"/>
    </reaction>
    <physiologicalReaction direction="left-to-right" evidence="33">
        <dbReference type="Rhea" id="RHEA:41224"/>
    </physiologicalReaction>
</comment>
<evidence type="ECO:0000256" key="42">
    <source>
        <dbReference type="ARBA" id="ARBA00048872"/>
    </source>
</evidence>
<keyword evidence="13" id="KW-0443">Lipid metabolism</keyword>
<accession>A0A974CVT9</accession>
<comment type="catalytic activity">
    <reaction evidence="27">
        <text>1-(9Z-octadecenoyl)-glycerol + H2O = glycerol + (9Z)-octadecenoate + H(+)</text>
        <dbReference type="Rhea" id="RHEA:38487"/>
        <dbReference type="ChEBI" id="CHEBI:15377"/>
        <dbReference type="ChEBI" id="CHEBI:15378"/>
        <dbReference type="ChEBI" id="CHEBI:17754"/>
        <dbReference type="ChEBI" id="CHEBI:30823"/>
        <dbReference type="ChEBI" id="CHEBI:75342"/>
    </reaction>
    <physiologicalReaction direction="left-to-right" evidence="27">
        <dbReference type="Rhea" id="RHEA:38488"/>
    </physiologicalReaction>
</comment>
<evidence type="ECO:0000256" key="11">
    <source>
        <dbReference type="ARBA" id="ARBA00022801"/>
    </source>
</evidence>
<keyword evidence="12 47" id="KW-1133">Transmembrane helix</keyword>
<evidence type="ECO:0000313" key="48">
    <source>
        <dbReference type="EMBL" id="OCT79526.1"/>
    </source>
</evidence>
<comment type="catalytic activity">
    <reaction evidence="44">
        <text>1,2-dihexadecanoyl-sn-glycero-3-phosphocholine + 2 H2O = sn-glycerol 3-phosphocholine + 2 hexadecanoate + 2 H(+)</text>
        <dbReference type="Rhea" id="RHEA:40975"/>
        <dbReference type="ChEBI" id="CHEBI:7896"/>
        <dbReference type="ChEBI" id="CHEBI:15377"/>
        <dbReference type="ChEBI" id="CHEBI:15378"/>
        <dbReference type="ChEBI" id="CHEBI:16870"/>
        <dbReference type="ChEBI" id="CHEBI:72999"/>
    </reaction>
    <physiologicalReaction direction="left-to-right" evidence="44">
        <dbReference type="Rhea" id="RHEA:40976"/>
    </physiologicalReaction>
</comment>
<evidence type="ECO:0000256" key="46">
    <source>
        <dbReference type="ARBA" id="ARBA00049461"/>
    </source>
</evidence>
<comment type="catalytic activity">
    <reaction evidence="18">
        <text>1-hexadecanoyl-2-(9Z,12Z-octadecadienoyl)-sn-glycero-3-phosphocholine + H2O = (9Z,12Z)-octadecadienoate + 1-hexadecanoyl-sn-glycero-3-phosphocholine + H(+)</text>
        <dbReference type="Rhea" id="RHEA:40811"/>
        <dbReference type="ChEBI" id="CHEBI:15377"/>
        <dbReference type="ChEBI" id="CHEBI:15378"/>
        <dbReference type="ChEBI" id="CHEBI:30245"/>
        <dbReference type="ChEBI" id="CHEBI:72998"/>
        <dbReference type="ChEBI" id="CHEBI:73002"/>
    </reaction>
    <physiologicalReaction direction="left-to-right" evidence="18">
        <dbReference type="Rhea" id="RHEA:40812"/>
    </physiologicalReaction>
</comment>
<evidence type="ECO:0000256" key="34">
    <source>
        <dbReference type="ARBA" id="ARBA00048362"/>
    </source>
</evidence>
<comment type="catalytic activity">
    <reaction evidence="41">
        <text>1,3-dihexadecanoyl-2-(9Z-octadecenoyl)glycerol + H2O = 1,3-dihexadecanoylglycerol + (9Z)-octadecenoate + H(+)</text>
        <dbReference type="Rhea" id="RHEA:40983"/>
        <dbReference type="ChEBI" id="CHEBI:15377"/>
        <dbReference type="ChEBI" id="CHEBI:15378"/>
        <dbReference type="ChEBI" id="CHEBI:30823"/>
        <dbReference type="ChEBI" id="CHEBI:75688"/>
        <dbReference type="ChEBI" id="CHEBI:77619"/>
    </reaction>
    <physiologicalReaction direction="left-to-right" evidence="41">
        <dbReference type="Rhea" id="RHEA:40984"/>
    </physiologicalReaction>
</comment>
<evidence type="ECO:0000256" key="26">
    <source>
        <dbReference type="ARBA" id="ARBA00047363"/>
    </source>
</evidence>
<evidence type="ECO:0000256" key="1">
    <source>
        <dbReference type="ARBA" id="ARBA00004247"/>
    </source>
</evidence>
<comment type="catalytic activity">
    <reaction evidence="26">
        <text>1,3-dihexadecanoyl-2-(9Z-octadecenoyl)glycerol + H2O = 1-hexadecanoyl-2-(9Z-octadecenoyl)-glycerol + hexadecanoate + H(+)</text>
        <dbReference type="Rhea" id="RHEA:40979"/>
        <dbReference type="ChEBI" id="CHEBI:7896"/>
        <dbReference type="ChEBI" id="CHEBI:15377"/>
        <dbReference type="ChEBI" id="CHEBI:15378"/>
        <dbReference type="ChEBI" id="CHEBI:75585"/>
        <dbReference type="ChEBI" id="CHEBI:75688"/>
    </reaction>
    <physiologicalReaction direction="left-to-right" evidence="26">
        <dbReference type="Rhea" id="RHEA:40980"/>
    </physiologicalReaction>
</comment>
<dbReference type="InterPro" id="IPR036514">
    <property type="entry name" value="SGNH_hydro_sf"/>
</dbReference>
<protein>
    <recommendedName>
        <fullName evidence="6">Phospholipase B1, membrane-associated</fullName>
        <ecNumber evidence="5">3.1.1.3</ecNumber>
        <ecNumber evidence="4">3.1.1.4</ecNumber>
        <ecNumber evidence="3">3.1.1.5</ecNumber>
    </recommendedName>
    <alternativeName>
        <fullName evidence="20">Lysophospholipase</fullName>
    </alternativeName>
    <alternativeName>
        <fullName evidence="21">Phospholipase A2</fullName>
    </alternativeName>
    <alternativeName>
        <fullName evidence="23">Phospholipase B/lipase</fullName>
    </alternativeName>
    <alternativeName>
        <fullName evidence="22">Triacylglycerol lipase</fullName>
    </alternativeName>
</protein>
<dbReference type="GO" id="GO:0031526">
    <property type="term" value="C:brush border membrane"/>
    <property type="evidence" value="ECO:0007669"/>
    <property type="project" value="TreeGrafter"/>
</dbReference>
<dbReference type="InterPro" id="IPR008265">
    <property type="entry name" value="Lipase_GDSL_AS"/>
</dbReference>
<evidence type="ECO:0000256" key="5">
    <source>
        <dbReference type="ARBA" id="ARBA00013279"/>
    </source>
</evidence>
<comment type="catalytic activity">
    <reaction evidence="19">
        <text>a 1,2-diacyl-sn-glycero-3-phosphocholine + H2O = a 1-acyl-sn-glycero-3-phosphocholine + a fatty acid + H(+)</text>
        <dbReference type="Rhea" id="RHEA:15801"/>
        <dbReference type="ChEBI" id="CHEBI:15377"/>
        <dbReference type="ChEBI" id="CHEBI:15378"/>
        <dbReference type="ChEBI" id="CHEBI:28868"/>
        <dbReference type="ChEBI" id="CHEBI:57643"/>
        <dbReference type="ChEBI" id="CHEBI:58168"/>
        <dbReference type="EC" id="3.1.1.4"/>
    </reaction>
    <physiologicalReaction direction="left-to-right" evidence="19">
        <dbReference type="Rhea" id="RHEA:15802"/>
    </physiologicalReaction>
</comment>
<comment type="catalytic activity">
    <reaction evidence="28">
        <text>1-hexadecanoyl-2-(9Z)-octadecenoyl-3-octadecanoyl-sn-glycerol + H2O = 1-hexadecanoyl-2-(9Z-octadecenoyl)-sn-glycerol + octadecanoate + H(+)</text>
        <dbReference type="Rhea" id="RHEA:41111"/>
        <dbReference type="ChEBI" id="CHEBI:15377"/>
        <dbReference type="ChEBI" id="CHEBI:15378"/>
        <dbReference type="ChEBI" id="CHEBI:25629"/>
        <dbReference type="ChEBI" id="CHEBI:75466"/>
        <dbReference type="ChEBI" id="CHEBI:77623"/>
    </reaction>
    <physiologicalReaction direction="left-to-right" evidence="28">
        <dbReference type="Rhea" id="RHEA:41112"/>
    </physiologicalReaction>
</comment>
<evidence type="ECO:0000256" key="36">
    <source>
        <dbReference type="ARBA" id="ARBA00048386"/>
    </source>
</evidence>
<evidence type="ECO:0000256" key="32">
    <source>
        <dbReference type="ARBA" id="ARBA00048058"/>
    </source>
</evidence>
<evidence type="ECO:0000256" key="22">
    <source>
        <dbReference type="ARBA" id="ARBA00031485"/>
    </source>
</evidence>
<reference evidence="49" key="1">
    <citation type="journal article" date="2016" name="Nature">
        <title>Genome evolution in the allotetraploid frog Xenopus laevis.</title>
        <authorList>
            <person name="Session A.M."/>
            <person name="Uno Y."/>
            <person name="Kwon T."/>
            <person name="Chapman J.A."/>
            <person name="Toyoda A."/>
            <person name="Takahashi S."/>
            <person name="Fukui A."/>
            <person name="Hikosaka A."/>
            <person name="Suzuki A."/>
            <person name="Kondo M."/>
            <person name="van Heeringen S.J."/>
            <person name="Quigley I."/>
            <person name="Heinz S."/>
            <person name="Ogino H."/>
            <person name="Ochi H."/>
            <person name="Hellsten U."/>
            <person name="Lyons J.B."/>
            <person name="Simakov O."/>
            <person name="Putnam N."/>
            <person name="Stites J."/>
            <person name="Kuroki Y."/>
            <person name="Tanaka T."/>
            <person name="Michiue T."/>
            <person name="Watanabe M."/>
            <person name="Bogdanovic O."/>
            <person name="Lister R."/>
            <person name="Georgiou G."/>
            <person name="Paranjpe S.S."/>
            <person name="van Kruijsbergen I."/>
            <person name="Shu S."/>
            <person name="Carlson J."/>
            <person name="Kinoshita T."/>
            <person name="Ohta Y."/>
            <person name="Mawaribuchi S."/>
            <person name="Jenkins J."/>
            <person name="Grimwood J."/>
            <person name="Schmutz J."/>
            <person name="Mitros T."/>
            <person name="Mozaffari S.V."/>
            <person name="Suzuki Y."/>
            <person name="Haramoto Y."/>
            <person name="Yamamoto T.S."/>
            <person name="Takagi C."/>
            <person name="Heald R."/>
            <person name="Miller K."/>
            <person name="Haudenschild C."/>
            <person name="Kitzman J."/>
            <person name="Nakayama T."/>
            <person name="Izutsu Y."/>
            <person name="Robert J."/>
            <person name="Fortriede J."/>
            <person name="Burns K."/>
            <person name="Lotay V."/>
            <person name="Karimi K."/>
            <person name="Yasuoka Y."/>
            <person name="Dichmann D.S."/>
            <person name="Flajnik M.F."/>
            <person name="Houston D.W."/>
            <person name="Shendure J."/>
            <person name="DuPasquier L."/>
            <person name="Vize P.D."/>
            <person name="Zorn A.M."/>
            <person name="Ito M."/>
            <person name="Marcotte E.M."/>
            <person name="Wallingford J.B."/>
            <person name="Ito Y."/>
            <person name="Asashima M."/>
            <person name="Ueno N."/>
            <person name="Matsuda Y."/>
            <person name="Veenstra G.J."/>
            <person name="Fujiyama A."/>
            <person name="Harland R.M."/>
            <person name="Taira M."/>
            <person name="Rokhsar D.S."/>
        </authorList>
    </citation>
    <scope>NUCLEOTIDE SEQUENCE [LARGE SCALE GENOMIC DNA]</scope>
    <source>
        <strain evidence="49">J</strain>
    </source>
</reference>
<evidence type="ECO:0000256" key="44">
    <source>
        <dbReference type="ARBA" id="ARBA00049363"/>
    </source>
</evidence>
<comment type="catalytic activity">
    <reaction evidence="32">
        <text>1,2-di-(9Z-octadecenoyl)-sn-glycero-3-phosphocholine + H2O = 1-(9Z-octadecenoyl)-sn-glycero-3-phosphocholine + (9Z)-octadecenoate + H(+)</text>
        <dbReference type="Rhea" id="RHEA:40923"/>
        <dbReference type="ChEBI" id="CHEBI:15377"/>
        <dbReference type="ChEBI" id="CHEBI:15378"/>
        <dbReference type="ChEBI" id="CHEBI:28610"/>
        <dbReference type="ChEBI" id="CHEBI:30823"/>
        <dbReference type="ChEBI" id="CHEBI:74669"/>
    </reaction>
    <physiologicalReaction direction="left-to-right" evidence="32">
        <dbReference type="Rhea" id="RHEA:40924"/>
    </physiologicalReaction>
</comment>
<feature type="transmembrane region" description="Helical" evidence="47">
    <location>
        <begin position="1458"/>
        <end position="1483"/>
    </location>
</feature>
<evidence type="ECO:0000256" key="27">
    <source>
        <dbReference type="ARBA" id="ARBA00047438"/>
    </source>
</evidence>
<comment type="function">
    <text evidence="24">Calcium-independent membrane-associated phospholipase that catalyzes complete diacylation of phospholipids by hydrolyzing both sn-1 and sn-2 fatty acyl chains attached to the glycerol backbone (phospholipase B activity). Has dual phospholipase and lysophospholipase activities toward diacylphospholipids. Preferentially cleaves sn-2 ester bonds over sn-1 bonds. Acts as a lipase toward glycerolipid substrates. Hydrolyzes fatty acyl chains of diacylglycerols with preference for the sn-2 position and of triacylglycerols with not positional selectivity. May also hydrolyze long chain retinyl esters such as retinyl palmitate. May contribute to digestion of dietary phospholipids, glycerolipids and retinoids, facilitating lipid absorption at the brush border.</text>
</comment>
<comment type="similarity">
    <text evidence="2">Belongs to the 'GDSL' lipolytic enzyme family. Phospholipase B1 subfamily.</text>
</comment>
<evidence type="ECO:0000256" key="37">
    <source>
        <dbReference type="ARBA" id="ARBA00048454"/>
    </source>
</evidence>
<keyword evidence="11" id="KW-0378">Hydrolase</keyword>
<comment type="catalytic activity">
    <reaction evidence="45">
        <text>1,3-di-(9Z-octadecenoyl)-glycerol + H2O = 1-(9Z-octadecenoyl)-glycerol + (9Z)-octadecenoate + H(+)</text>
        <dbReference type="Rhea" id="RHEA:39939"/>
        <dbReference type="ChEBI" id="CHEBI:15377"/>
        <dbReference type="ChEBI" id="CHEBI:15378"/>
        <dbReference type="ChEBI" id="CHEBI:30823"/>
        <dbReference type="ChEBI" id="CHEBI:75342"/>
        <dbReference type="ChEBI" id="CHEBI:75735"/>
    </reaction>
    <physiologicalReaction direction="left-to-right" evidence="45">
        <dbReference type="Rhea" id="RHEA:39940"/>
    </physiologicalReaction>
</comment>
<evidence type="ECO:0000256" key="3">
    <source>
        <dbReference type="ARBA" id="ARBA00013274"/>
    </source>
</evidence>
<comment type="catalytic activity">
    <reaction evidence="30">
        <text>1-hexadecanoyl-2-(9Z-octadecenoyl)-sn-glycero-3-phospho-(1'-sn-glycerol) + H2O = 1-hexadecanoyl-sn-glycero-3-phospho-(1'-sn-glycerol) + (9Z)-octadecenoate + H(+)</text>
        <dbReference type="Rhea" id="RHEA:40919"/>
        <dbReference type="ChEBI" id="CHEBI:15377"/>
        <dbReference type="ChEBI" id="CHEBI:15378"/>
        <dbReference type="ChEBI" id="CHEBI:30823"/>
        <dbReference type="ChEBI" id="CHEBI:72841"/>
        <dbReference type="ChEBI" id="CHEBI:75158"/>
    </reaction>
    <physiologicalReaction direction="left-to-right" evidence="30">
        <dbReference type="Rhea" id="RHEA:40920"/>
    </physiologicalReaction>
</comment>
<comment type="catalytic activity">
    <reaction evidence="46">
        <text>2-(9Z-octadecenoyl)-glycerol + H2O = glycerol + (9Z)-octadecenoate + H(+)</text>
        <dbReference type="Rhea" id="RHEA:38491"/>
        <dbReference type="ChEBI" id="CHEBI:15377"/>
        <dbReference type="ChEBI" id="CHEBI:15378"/>
        <dbReference type="ChEBI" id="CHEBI:17754"/>
        <dbReference type="ChEBI" id="CHEBI:30823"/>
        <dbReference type="ChEBI" id="CHEBI:73990"/>
    </reaction>
    <physiologicalReaction direction="left-to-right" evidence="46">
        <dbReference type="Rhea" id="RHEA:38492"/>
    </physiologicalReaction>
</comment>
<evidence type="ECO:0000256" key="47">
    <source>
        <dbReference type="SAM" id="Phobius"/>
    </source>
</evidence>
<evidence type="ECO:0000256" key="20">
    <source>
        <dbReference type="ARBA" id="ARBA00029723"/>
    </source>
</evidence>
<evidence type="ECO:0000256" key="35">
    <source>
        <dbReference type="ARBA" id="ARBA00048374"/>
    </source>
</evidence>
<evidence type="ECO:0000256" key="21">
    <source>
        <dbReference type="ARBA" id="ARBA00031182"/>
    </source>
</evidence>
<comment type="catalytic activity">
    <reaction evidence="43">
        <text>1-hexadecanoyl-2-(9Z)-octadecenoyl-3-octadecanoyl-sn-glycerol + H2O = 1-hexadecanoyl-3-octadecanoyl-sn-glycerol + (9Z)-octadecenoate + H(+)</text>
        <dbReference type="Rhea" id="RHEA:41103"/>
        <dbReference type="ChEBI" id="CHEBI:15377"/>
        <dbReference type="ChEBI" id="CHEBI:15378"/>
        <dbReference type="ChEBI" id="CHEBI:30823"/>
        <dbReference type="ChEBI" id="CHEBI:77623"/>
        <dbReference type="ChEBI" id="CHEBI:77624"/>
    </reaction>
    <physiologicalReaction direction="left-to-right" evidence="43">
        <dbReference type="Rhea" id="RHEA:41104"/>
    </physiologicalReaction>
</comment>
<name>A0A974CVT9_XENLA</name>
<comment type="catalytic activity">
    <reaction evidence="31">
        <text>a 1-O-alkyl-2-acyl-sn-glycero-3-phosphocholine + H2O = a 1-O-alkyl-sn-glycero-3-phosphocholine + a fatty acid + H(+)</text>
        <dbReference type="Rhea" id="RHEA:36231"/>
        <dbReference type="ChEBI" id="CHEBI:15377"/>
        <dbReference type="ChEBI" id="CHEBI:15378"/>
        <dbReference type="ChEBI" id="CHEBI:28868"/>
        <dbReference type="ChEBI" id="CHEBI:30909"/>
        <dbReference type="ChEBI" id="CHEBI:36702"/>
        <dbReference type="EC" id="3.1.1.4"/>
    </reaction>
    <physiologicalReaction direction="left-to-right" evidence="31">
        <dbReference type="Rhea" id="RHEA:36232"/>
    </physiologicalReaction>
</comment>
<comment type="catalytic activity">
    <reaction evidence="37">
        <text>a 1-acyl-sn-glycero-3-phosphocholine + H2O = sn-glycerol 3-phosphocholine + a fatty acid + H(+)</text>
        <dbReference type="Rhea" id="RHEA:15177"/>
        <dbReference type="ChEBI" id="CHEBI:15377"/>
        <dbReference type="ChEBI" id="CHEBI:15378"/>
        <dbReference type="ChEBI" id="CHEBI:16870"/>
        <dbReference type="ChEBI" id="CHEBI:28868"/>
        <dbReference type="ChEBI" id="CHEBI:58168"/>
        <dbReference type="EC" id="3.1.1.5"/>
    </reaction>
    <physiologicalReaction direction="left-to-right" evidence="37">
        <dbReference type="Rhea" id="RHEA:15178"/>
    </physiologicalReaction>
</comment>
<evidence type="ECO:0000256" key="6">
    <source>
        <dbReference type="ARBA" id="ARBA00015133"/>
    </source>
</evidence>
<proteinExistence type="inferred from homology"/>
<evidence type="ECO:0000256" key="16">
    <source>
        <dbReference type="ARBA" id="ARBA00023264"/>
    </source>
</evidence>
<dbReference type="EC" id="3.1.1.5" evidence="3"/>
<keyword evidence="15" id="KW-0325">Glycoprotein</keyword>
<evidence type="ECO:0000256" key="9">
    <source>
        <dbReference type="ARBA" id="ARBA00022729"/>
    </source>
</evidence>
<evidence type="ECO:0000256" key="10">
    <source>
        <dbReference type="ARBA" id="ARBA00022737"/>
    </source>
</evidence>
<dbReference type="EC" id="3.1.1.3" evidence="5"/>
<dbReference type="SUPFAM" id="SSF52266">
    <property type="entry name" value="SGNH hydrolase"/>
    <property type="match status" value="3"/>
</dbReference>
<gene>
    <name evidence="48" type="ORF">XELAEV_18026336mg</name>
</gene>
<keyword evidence="9" id="KW-0732">Signal</keyword>
<comment type="catalytic activity">
    <reaction evidence="36">
        <text>1,2,3-tri-(9Z-octadecenoyl)-glycerol + H2O = di-(9Z)-octadecenoylglycerol + (9Z)-octadecenoate + H(+)</text>
        <dbReference type="Rhea" id="RHEA:38575"/>
        <dbReference type="ChEBI" id="CHEBI:15377"/>
        <dbReference type="ChEBI" id="CHEBI:15378"/>
        <dbReference type="ChEBI" id="CHEBI:30823"/>
        <dbReference type="ChEBI" id="CHEBI:53753"/>
        <dbReference type="ChEBI" id="CHEBI:75945"/>
    </reaction>
    <physiologicalReaction direction="left-to-right" evidence="36">
        <dbReference type="Rhea" id="RHEA:38576"/>
    </physiologicalReaction>
</comment>
<dbReference type="PROSITE" id="PS01098">
    <property type="entry name" value="LIPASE_GDSL_SER"/>
    <property type="match status" value="1"/>
</dbReference>
<keyword evidence="16" id="KW-1208">Phospholipid metabolism</keyword>
<evidence type="ECO:0000256" key="43">
    <source>
        <dbReference type="ARBA" id="ARBA00048939"/>
    </source>
</evidence>
<evidence type="ECO:0000256" key="39">
    <source>
        <dbReference type="ARBA" id="ARBA00048656"/>
    </source>
</evidence>
<dbReference type="PANTHER" id="PTHR21325">
    <property type="entry name" value="PHOSPHOLIPASE B, PLB1"/>
    <property type="match status" value="1"/>
</dbReference>
<evidence type="ECO:0000256" key="33">
    <source>
        <dbReference type="ARBA" id="ARBA00048227"/>
    </source>
</evidence>
<comment type="catalytic activity">
    <reaction evidence="17">
        <text>a triacylglycerol + H2O = a diacylglycerol + a fatty acid + H(+)</text>
        <dbReference type="Rhea" id="RHEA:12044"/>
        <dbReference type="ChEBI" id="CHEBI:15377"/>
        <dbReference type="ChEBI" id="CHEBI:15378"/>
        <dbReference type="ChEBI" id="CHEBI:17855"/>
        <dbReference type="ChEBI" id="CHEBI:18035"/>
        <dbReference type="ChEBI" id="CHEBI:28868"/>
        <dbReference type="EC" id="3.1.1.3"/>
    </reaction>
    <physiologicalReaction direction="left-to-right" evidence="17">
        <dbReference type="Rhea" id="RHEA:12045"/>
    </physiologicalReaction>
</comment>
<evidence type="ECO:0000256" key="8">
    <source>
        <dbReference type="ARBA" id="ARBA00022692"/>
    </source>
</evidence>
<dbReference type="InterPro" id="IPR001087">
    <property type="entry name" value="GDSL"/>
</dbReference>
<comment type="catalytic activity">
    <reaction evidence="29">
        <text>2,3-di-(9Z)-octadecenoyl-sn-glycerol + H2O = 3-(9Z-octadecenoyl)-sn-glycerol + (9Z)-octadecenoate + H(+)</text>
        <dbReference type="Rhea" id="RHEA:42604"/>
        <dbReference type="ChEBI" id="CHEBI:15377"/>
        <dbReference type="ChEBI" id="CHEBI:15378"/>
        <dbReference type="ChEBI" id="CHEBI:30823"/>
        <dbReference type="ChEBI" id="CHEBI:75824"/>
        <dbReference type="ChEBI" id="CHEBI:75938"/>
    </reaction>
    <physiologicalReaction direction="left-to-right" evidence="29">
        <dbReference type="Rhea" id="RHEA:42605"/>
    </physiologicalReaction>
</comment>
<evidence type="ECO:0000256" key="29">
    <source>
        <dbReference type="ARBA" id="ARBA00048011"/>
    </source>
</evidence>
<evidence type="ECO:0000256" key="13">
    <source>
        <dbReference type="ARBA" id="ARBA00023098"/>
    </source>
</evidence>
<dbReference type="GO" id="GO:0004806">
    <property type="term" value="F:triacylglycerol lipase activity"/>
    <property type="evidence" value="ECO:0007669"/>
    <property type="project" value="UniProtKB-EC"/>
</dbReference>
<evidence type="ECO:0000256" key="24">
    <source>
        <dbReference type="ARBA" id="ARBA00045916"/>
    </source>
</evidence>
<comment type="catalytic activity">
    <reaction evidence="40">
        <text>1-hexadecanoyl-2-(9Z-octadecenoyl)-sn-glycero-3-phosphocholine + H2O = 1-hexadecanoyl-sn-glycero-3-phosphocholine + (9Z)-octadecenoate + H(+)</text>
        <dbReference type="Rhea" id="RHEA:38779"/>
        <dbReference type="ChEBI" id="CHEBI:15377"/>
        <dbReference type="ChEBI" id="CHEBI:15378"/>
        <dbReference type="ChEBI" id="CHEBI:30823"/>
        <dbReference type="ChEBI" id="CHEBI:72998"/>
        <dbReference type="ChEBI" id="CHEBI:73001"/>
    </reaction>
    <physiologicalReaction direction="left-to-right" evidence="40">
        <dbReference type="Rhea" id="RHEA:38780"/>
    </physiologicalReaction>
</comment>
<dbReference type="OMA" id="KYMQRED"/>
<organism evidence="48 49">
    <name type="scientific">Xenopus laevis</name>
    <name type="common">African clawed frog</name>
    <dbReference type="NCBI Taxonomy" id="8355"/>
    <lineage>
        <taxon>Eukaryota</taxon>
        <taxon>Metazoa</taxon>
        <taxon>Chordata</taxon>
        <taxon>Craniata</taxon>
        <taxon>Vertebrata</taxon>
        <taxon>Euteleostomi</taxon>
        <taxon>Amphibia</taxon>
        <taxon>Batrachia</taxon>
        <taxon>Anura</taxon>
        <taxon>Pipoidea</taxon>
        <taxon>Pipidae</taxon>
        <taxon>Xenopodinae</taxon>
        <taxon>Xenopus</taxon>
        <taxon>Xenopus</taxon>
    </lineage>
</organism>
<keyword evidence="14 47" id="KW-0472">Membrane</keyword>
<comment type="catalytic activity">
    <reaction evidence="25">
        <text>1-hexadecanoyl-2-(9Z)-octadecenoyl-3-octadecanoyl-sn-glycerol + H2O = 2-(9Z-octadecenoyl)-3-octadecanoyl-sn-glycerol + hexadecanoate + H(+)</text>
        <dbReference type="Rhea" id="RHEA:41107"/>
        <dbReference type="ChEBI" id="CHEBI:7896"/>
        <dbReference type="ChEBI" id="CHEBI:15377"/>
        <dbReference type="ChEBI" id="CHEBI:15378"/>
        <dbReference type="ChEBI" id="CHEBI:75558"/>
        <dbReference type="ChEBI" id="CHEBI:77623"/>
    </reaction>
    <physiologicalReaction direction="left-to-right" evidence="25">
        <dbReference type="Rhea" id="RHEA:41108"/>
    </physiologicalReaction>
</comment>
<evidence type="ECO:0000256" key="4">
    <source>
        <dbReference type="ARBA" id="ARBA00013278"/>
    </source>
</evidence>
<evidence type="ECO:0000256" key="40">
    <source>
        <dbReference type="ARBA" id="ARBA00048699"/>
    </source>
</evidence>
<sequence>MIRIDRAQKRCDYSPFNSRSIRSNENPSNEYSIERLFAWQIFANSTIRQRVNSPELPIRFYSILFPSRISRDLTPRNSTLDEFAPRCLWIGRINNEEGNPALKANPAEEEQRDAKFLLPCDINTNRRPDKDAASVHSLSPLDIKVLSTLRSLKLNPDGANNRLQSLEQVLQRASRDVESYIGQKLPSASRISPPPQENLLEEAKKLVESLKQGQMVSFANDWKMITIFVTAEDPCGFCNQMDHTEGTIRKLESVLDLLHKELPKTFVSLVDLTELNGLYLSHPSQAELRKSCDCFRKPSDYTKTTFRFSFQVALERLILSGQYDTREDFTVALHPVIKMVDYGNSWESYDLQCSVQARPYLNTHRNSPYESLSDMLLYEEKNAQTKAFGSNFTCTDLSPSDTIPTSVHRLKPADFKVIAALGDSITAGNGAGAVITDPLDIVTEYRGLSWSIGGDLELSNVTTITNILRLYNPNIVGFSTGRGSQHLPNANLNRAVPGAKADDMLEQSQLLVQRMKLSSKINMTEDWKLLTIFIGGNDLCGICKDPIYHSPEKYIYRIQEALDYLHAEVPRLFVNLVLILDIMPLKGLYDDKRTHCPQTIMRGLCSCIVENEHNSLLLETAKQYNKKYQEMTYQLIETGRYDTKEDFGVVVQPFFEYLEIPITAEGVPDRSYMSPDCFHFGEKGHAQGARALWKNMFEPVGQKTKDQSLAEDIAVHCPPQSDPFVKTARNSNYVYPTVTPDHTLGSKLTCADKSPSNPKPASVHALKPADVTVVAAIGDSLTAGNGIGSKPNDVLDVLNMYRGLSWSIGGDSTLDRVTTLPNILREFNPLLTGFSTGTGNKSLHNSYLNEAVPGAKAFNLPEQVHALIAQLKEDKRVNYNNDWKVITILIGPNDVCASCSDANFFSTKNFIDYIREALDILHKEVPRAFVNLVEVMDIYPLREAVLDPRVNCPVLITKMLCPCLLNIADNSDEMKFIKGMNSGYQHNTQQLIDSGRYDTRDDFTVVLQPFFRNPKIPKLTDGIPDTSFMAPDCFHLSQKSHSQMARMLWKNMLEPVGKKTDVLDLVAIDALSCPTQDQPFLRTYKNSNYNYSPPKPTPPPVTNWGSDMMCQAAGPSSQIPTSVHKLRPADIKVVAALGDSLTAAYGAKSPSLNEMSTEYRGVSWSIGGDGTLDECTTLPNILKKFNPNIKGFSTGVGKANTMFNVAISGAKAENMLSQATTLVNKMKESTMINFKEDWKVITVFIGANDLCQFCHNRDRYSLRNQVDHIKKALDILYKEIPRAFVNLVEILEVEGLRRVKANNFGCALLKPNLCPCFINPREGSPELFEMKKFNKDLQTQVVALAEKYQDREDFAVVVQPFFKNSVLPVDKNGDADISFFSVDCFHFTERGQSEMAIALWNSMLEPIGQKHEFNNFTHDRSKLKCPTQNQPYLFTLKNSGLPETVAPVPEEKEGQVPYWSVIVGTIGGLAVGCAIVGIAMSMANRKKMRKLKASPVNGSTF</sequence>
<evidence type="ECO:0000256" key="14">
    <source>
        <dbReference type="ARBA" id="ARBA00023136"/>
    </source>
</evidence>
<evidence type="ECO:0000256" key="25">
    <source>
        <dbReference type="ARBA" id="ARBA00047324"/>
    </source>
</evidence>
<dbReference type="InterPro" id="IPR035547">
    <property type="entry name" value="Phospholipase_B"/>
</dbReference>
<evidence type="ECO:0000256" key="17">
    <source>
        <dbReference type="ARBA" id="ARBA00023369"/>
    </source>
</evidence>
<comment type="catalytic activity">
    <reaction evidence="35">
        <text>1-octadecanoyl-2-(9Z,12Z)-octadecadienoyl-sn-glycerol + H2O = 1-octadecanoyl-sn-glycerol + (9Z,12Z)-octadecadienoate + H(+)</text>
        <dbReference type="Rhea" id="RHEA:40927"/>
        <dbReference type="ChEBI" id="CHEBI:15377"/>
        <dbReference type="ChEBI" id="CHEBI:15378"/>
        <dbReference type="ChEBI" id="CHEBI:30245"/>
        <dbReference type="ChEBI" id="CHEBI:75550"/>
        <dbReference type="ChEBI" id="CHEBI:77097"/>
    </reaction>
    <physiologicalReaction direction="left-to-right" evidence="35">
        <dbReference type="Rhea" id="RHEA:40928"/>
    </physiologicalReaction>
</comment>
<evidence type="ECO:0000256" key="18">
    <source>
        <dbReference type="ARBA" id="ARBA00023408"/>
    </source>
</evidence>
<evidence type="ECO:0000256" key="12">
    <source>
        <dbReference type="ARBA" id="ARBA00022989"/>
    </source>
</evidence>
<dbReference type="GO" id="GO:0006644">
    <property type="term" value="P:phospholipid metabolic process"/>
    <property type="evidence" value="ECO:0007669"/>
    <property type="project" value="TreeGrafter"/>
</dbReference>
<comment type="catalytic activity">
    <reaction evidence="34">
        <text>1-hexadecanoyl-2-(9Z,12Z-octadecadienoyl)-sn-glycero-3-phosphocholine + H2O = 2-(9Z,12Z-octadecadienoyl)-sn-glycero-3-phosphocholine + hexadecanoate + H(+)</text>
        <dbReference type="Rhea" id="RHEA:40971"/>
        <dbReference type="ChEBI" id="CHEBI:7896"/>
        <dbReference type="ChEBI" id="CHEBI:15377"/>
        <dbReference type="ChEBI" id="CHEBI:15378"/>
        <dbReference type="ChEBI" id="CHEBI:73002"/>
        <dbReference type="ChEBI" id="CHEBI:76084"/>
    </reaction>
    <physiologicalReaction direction="left-to-right" evidence="34">
        <dbReference type="Rhea" id="RHEA:40972"/>
    </physiologicalReaction>
</comment>
<evidence type="ECO:0000256" key="45">
    <source>
        <dbReference type="ARBA" id="ARBA00049372"/>
    </source>
</evidence>
<dbReference type="CDD" id="cd01824">
    <property type="entry name" value="Phospholipase_B_like"/>
    <property type="match status" value="3"/>
</dbReference>
<keyword evidence="7" id="KW-1003">Cell membrane</keyword>
<comment type="catalytic activity">
    <reaction evidence="42">
        <text>1-O-hexadecyl-2-(9Z)-octadecenoyl-sn-glycero-3-phosphocholine + H2O = 1-O-hexadecyl-sn-glycero-3-phosphocholine + (9Z)-octadecenoate + H(+)</text>
        <dbReference type="Rhea" id="RHEA:40915"/>
        <dbReference type="ChEBI" id="CHEBI:15377"/>
        <dbReference type="ChEBI" id="CHEBI:15378"/>
        <dbReference type="ChEBI" id="CHEBI:30823"/>
        <dbReference type="ChEBI" id="CHEBI:34112"/>
        <dbReference type="ChEBI" id="CHEBI:64496"/>
    </reaction>
    <physiologicalReaction direction="left-to-right" evidence="42">
        <dbReference type="Rhea" id="RHEA:40916"/>
    </physiologicalReaction>
</comment>
<dbReference type="InterPro" id="IPR038885">
    <property type="entry name" value="PLB1"/>
</dbReference>
<dbReference type="Proteomes" id="UP000694892">
    <property type="component" value="Chromosome 5L"/>
</dbReference>
<dbReference type="Gene3D" id="3.40.50.1110">
    <property type="entry name" value="SGNH hydrolase"/>
    <property type="match status" value="3"/>
</dbReference>
<dbReference type="GO" id="GO:0004622">
    <property type="term" value="F:phosphatidylcholine lysophospholipase activity"/>
    <property type="evidence" value="ECO:0007669"/>
    <property type="project" value="UniProtKB-EC"/>
</dbReference>
<evidence type="ECO:0000256" key="30">
    <source>
        <dbReference type="ARBA" id="ARBA00048015"/>
    </source>
</evidence>
<evidence type="ECO:0000256" key="15">
    <source>
        <dbReference type="ARBA" id="ARBA00023180"/>
    </source>
</evidence>
<evidence type="ECO:0000256" key="31">
    <source>
        <dbReference type="ARBA" id="ARBA00048049"/>
    </source>
</evidence>
<keyword evidence="10" id="KW-0677">Repeat</keyword>
<dbReference type="EMBL" id="CM004474">
    <property type="protein sequence ID" value="OCT79526.1"/>
    <property type="molecule type" value="Genomic_DNA"/>
</dbReference>
<evidence type="ECO:0000256" key="28">
    <source>
        <dbReference type="ARBA" id="ARBA00047459"/>
    </source>
</evidence>
<dbReference type="EC" id="3.1.1.4" evidence="4"/>
<comment type="catalytic activity">
    <reaction evidence="38">
        <text>1-hexadecanoyl-2-(9Z-octadecenoyl)-sn-glycero-3-phosphoethanolamine + H2O = 1-hexadecanoyl-sn-glycero-3-phosphoethanolamine + (9Z)-octadecenoate + H(+)</text>
        <dbReference type="Rhea" id="RHEA:40911"/>
        <dbReference type="ChEBI" id="CHEBI:15377"/>
        <dbReference type="ChEBI" id="CHEBI:15378"/>
        <dbReference type="ChEBI" id="CHEBI:30823"/>
        <dbReference type="ChEBI" id="CHEBI:73004"/>
        <dbReference type="ChEBI" id="CHEBI:73007"/>
    </reaction>
    <physiologicalReaction direction="left-to-right" evidence="38">
        <dbReference type="Rhea" id="RHEA:40912"/>
    </physiologicalReaction>
</comment>
<evidence type="ECO:0000256" key="41">
    <source>
        <dbReference type="ARBA" id="ARBA00048869"/>
    </source>
</evidence>
<evidence type="ECO:0000256" key="23">
    <source>
        <dbReference type="ARBA" id="ARBA00033022"/>
    </source>
</evidence>